<dbReference type="GO" id="GO:0006353">
    <property type="term" value="P:DNA-templated transcription termination"/>
    <property type="evidence" value="ECO:0007669"/>
    <property type="project" value="InterPro"/>
</dbReference>
<evidence type="ECO:0000256" key="4">
    <source>
        <dbReference type="ARBA" id="ARBA00023015"/>
    </source>
</evidence>
<dbReference type="AlphaFoldDB" id="A0A967DXR5"/>
<evidence type="ECO:0000313" key="8">
    <source>
        <dbReference type="Proteomes" id="UP000643701"/>
    </source>
</evidence>
<dbReference type="GO" id="GO:0031564">
    <property type="term" value="P:transcription antitermination"/>
    <property type="evidence" value="ECO:0007669"/>
    <property type="project" value="UniProtKB-KW"/>
</dbReference>
<dbReference type="InterPro" id="IPR006027">
    <property type="entry name" value="NusB_RsmB_TIM44"/>
</dbReference>
<feature type="domain" description="NusB/RsmB/TIM44" evidence="6">
    <location>
        <begin position="206"/>
        <end position="297"/>
    </location>
</feature>
<keyword evidence="8" id="KW-1185">Reference proteome</keyword>
<keyword evidence="2" id="KW-0889">Transcription antitermination</keyword>
<comment type="caution">
    <text evidence="7">The sequence shown here is derived from an EMBL/GenBank/DDBJ whole genome shotgun (WGS) entry which is preliminary data.</text>
</comment>
<evidence type="ECO:0000313" key="7">
    <source>
        <dbReference type="EMBL" id="NGZ88985.1"/>
    </source>
</evidence>
<dbReference type="PANTHER" id="PTHR11078:SF3">
    <property type="entry name" value="ANTITERMINATION NUSB DOMAIN-CONTAINING PROTEIN"/>
    <property type="match status" value="1"/>
</dbReference>
<name>A0A967DXR5_9FLAO</name>
<dbReference type="Proteomes" id="UP000643701">
    <property type="component" value="Unassembled WGS sequence"/>
</dbReference>
<evidence type="ECO:0000256" key="1">
    <source>
        <dbReference type="ARBA" id="ARBA00005952"/>
    </source>
</evidence>
<organism evidence="7 8">
    <name type="scientific">Psychroflexus maritimus</name>
    <dbReference type="NCBI Taxonomy" id="2714865"/>
    <lineage>
        <taxon>Bacteria</taxon>
        <taxon>Pseudomonadati</taxon>
        <taxon>Bacteroidota</taxon>
        <taxon>Flavobacteriia</taxon>
        <taxon>Flavobacteriales</taxon>
        <taxon>Flavobacteriaceae</taxon>
        <taxon>Psychroflexus</taxon>
    </lineage>
</organism>
<evidence type="ECO:0000256" key="5">
    <source>
        <dbReference type="ARBA" id="ARBA00023163"/>
    </source>
</evidence>
<dbReference type="GO" id="GO:0003723">
    <property type="term" value="F:RNA binding"/>
    <property type="evidence" value="ECO:0007669"/>
    <property type="project" value="UniProtKB-KW"/>
</dbReference>
<accession>A0A967DXR5</accession>
<dbReference type="GO" id="GO:0005829">
    <property type="term" value="C:cytosol"/>
    <property type="evidence" value="ECO:0007669"/>
    <property type="project" value="TreeGrafter"/>
</dbReference>
<dbReference type="InterPro" id="IPR011605">
    <property type="entry name" value="NusB_fam"/>
</dbReference>
<dbReference type="Gene3D" id="1.10.940.10">
    <property type="entry name" value="NusB-like"/>
    <property type="match status" value="1"/>
</dbReference>
<gene>
    <name evidence="7" type="ORF">G7034_01815</name>
</gene>
<dbReference type="PANTHER" id="PTHR11078">
    <property type="entry name" value="N UTILIZATION SUBSTANCE PROTEIN B-RELATED"/>
    <property type="match status" value="1"/>
</dbReference>
<keyword evidence="4" id="KW-0805">Transcription regulation</keyword>
<evidence type="ECO:0000259" key="6">
    <source>
        <dbReference type="Pfam" id="PF01029"/>
    </source>
</evidence>
<sequence length="313" mass="37379">MLTRRHIRTKVMQSIYAYNQTKRDQISTEEKFLDKSIQDMYDLFILNLDLLIQVKNQAQRYYELAQKKHLATASDKKPNLRFINNQVISQLETSDELQQLIQDRKLKNWTVDDEIPREIWDQLFKSDLYHEYLQNEYTSYKEDKNFIIKFFKKILAPNQVLYEYYEDHKLTWLDDFPIVNTSLVKFLQHFKKEDEEINIPALFKNFEDKNFAKDLFKKTILNYNELLADTDGKTPGWEKDRIAEIDQILICMALAEFKKFPSIPIKVSINEYLEIAKEYSTPKSSFFINGVLDKMAKEYKEKGEINKIGRGLM</sequence>
<dbReference type="SUPFAM" id="SSF48013">
    <property type="entry name" value="NusB-like"/>
    <property type="match status" value="1"/>
</dbReference>
<dbReference type="RefSeq" id="WP_166399256.1">
    <property type="nucleotide sequence ID" value="NZ_JAANAS010000013.1"/>
</dbReference>
<dbReference type="InterPro" id="IPR035926">
    <property type="entry name" value="NusB-like_sf"/>
</dbReference>
<dbReference type="Pfam" id="PF01029">
    <property type="entry name" value="NusB"/>
    <property type="match status" value="1"/>
</dbReference>
<evidence type="ECO:0000256" key="2">
    <source>
        <dbReference type="ARBA" id="ARBA00022814"/>
    </source>
</evidence>
<protein>
    <submittedName>
        <fullName evidence="7">Transcription antitermination protein NusB</fullName>
    </submittedName>
</protein>
<proteinExistence type="inferred from homology"/>
<keyword evidence="3" id="KW-0694">RNA-binding</keyword>
<evidence type="ECO:0000256" key="3">
    <source>
        <dbReference type="ARBA" id="ARBA00022884"/>
    </source>
</evidence>
<reference evidence="7" key="1">
    <citation type="submission" date="2020-03" db="EMBL/GenBank/DDBJ databases">
        <title>Psychroflexus Maritimus sp. nov., isolate from marine sediment.</title>
        <authorList>
            <person name="Zhong Y.-L."/>
        </authorList>
    </citation>
    <scope>NUCLEOTIDE SEQUENCE</scope>
    <source>
        <strain evidence="7">C1</strain>
    </source>
</reference>
<comment type="similarity">
    <text evidence="1">Belongs to the NusB family.</text>
</comment>
<dbReference type="EMBL" id="JAANAS010000013">
    <property type="protein sequence ID" value="NGZ88985.1"/>
    <property type="molecule type" value="Genomic_DNA"/>
</dbReference>
<keyword evidence="5" id="KW-0804">Transcription</keyword>